<dbReference type="Gene3D" id="3.40.50.300">
    <property type="entry name" value="P-loop containing nucleotide triphosphate hydrolases"/>
    <property type="match status" value="2"/>
</dbReference>
<dbReference type="KEGG" id="pco:PHACADRAFT_186519"/>
<dbReference type="Pfam" id="PF13086">
    <property type="entry name" value="AAA_11"/>
    <property type="match status" value="1"/>
</dbReference>
<organism evidence="4 5">
    <name type="scientific">Phanerochaete carnosa (strain HHB-10118-sp)</name>
    <name type="common">White-rot fungus</name>
    <name type="synonym">Peniophora carnosa</name>
    <dbReference type="NCBI Taxonomy" id="650164"/>
    <lineage>
        <taxon>Eukaryota</taxon>
        <taxon>Fungi</taxon>
        <taxon>Dikarya</taxon>
        <taxon>Basidiomycota</taxon>
        <taxon>Agaricomycotina</taxon>
        <taxon>Agaricomycetes</taxon>
        <taxon>Polyporales</taxon>
        <taxon>Phanerochaetaceae</taxon>
        <taxon>Phanerochaete</taxon>
    </lineage>
</organism>
<dbReference type="InterPro" id="IPR027417">
    <property type="entry name" value="P-loop_NTPase"/>
</dbReference>
<keyword evidence="5" id="KW-1185">Reference proteome</keyword>
<dbReference type="AlphaFoldDB" id="K5UR85"/>
<dbReference type="InterPro" id="IPR047187">
    <property type="entry name" value="SF1_C_Upf1"/>
</dbReference>
<feature type="compositionally biased region" description="Low complexity" evidence="1">
    <location>
        <begin position="872"/>
        <end position="882"/>
    </location>
</feature>
<dbReference type="Pfam" id="PF13087">
    <property type="entry name" value="AAA_12"/>
    <property type="match status" value="1"/>
</dbReference>
<protein>
    <recommendedName>
        <fullName evidence="6">AAA+ ATPase domain-containing protein</fullName>
    </recommendedName>
</protein>
<evidence type="ECO:0008006" key="6">
    <source>
        <dbReference type="Google" id="ProtNLM"/>
    </source>
</evidence>
<dbReference type="OrthoDB" id="6730379at2759"/>
<dbReference type="PANTHER" id="PTHR10887">
    <property type="entry name" value="DNA2/NAM7 HELICASE FAMILY"/>
    <property type="match status" value="1"/>
</dbReference>
<dbReference type="GeneID" id="18910359"/>
<dbReference type="PANTHER" id="PTHR10887:SF495">
    <property type="entry name" value="HELICASE SENATAXIN ISOFORM X1-RELATED"/>
    <property type="match status" value="1"/>
</dbReference>
<feature type="region of interest" description="Disordered" evidence="1">
    <location>
        <begin position="872"/>
        <end position="892"/>
    </location>
</feature>
<accession>K5UR85</accession>
<sequence>MRAAPSHIDLYEGEPFFEEMKTYPEHFLPLIEYEQQSDEAILRERLSTWSLERLQQEGYCITDLSAYWLDPGSTNSGMGRFVASFFLGPGITLPAEHRFERGTQVLATHLDPLREVPQRGSVLSFTETQLRISFQEKFSLGNGQPWRLDVTSSALAYQRMRAAIQRLNYDPAQQFRDSIVVSHRHSPLSPSVSEPSDREIILHGSYLRDLLLRGFRSPISPTPITSFCPQPNMFTPDAHLTSWARRYARPNPVVIPGDPDLKTRGLNDTQIRAVAIMLGGMSGPIPKPPPSSEEDISVSDEGRYGLDHTVMPREGERRMALVLGPPGTGKTKTIIEAVRLLKQHFAIPYPVLLCTYTNVAVDNLVEGLVRQTSHVELPGRAKPAPPQLLRVGSPGKVRPSLERYTLEAQVAVHALAPKLEKLSERATELARKIKDLSTKIGETHAKMGSSNSVSTPMHDVHEQGVSLATVNVVGQGIGSGRTGGRAKGLQGRLEAMEADKLFLERQRAGCDKKHYAVWRDILTDVVSRADIVCTTCISSASSALDVVDFPLVFIDEASMSTEPASLIPLMKGSQHVAFIGDHKQLPPVITSPEAQAGGLGVSLFERLSEENFLPSIMLDIQYRMHPTISCFPSHEFYDRELRDGTVDETGKVVPGLVPPESRIYQELQTSLRASSAGLNTNLRHLGADGRPSVVFLDHVGAESAKDRSRVNWNEVHIVCSLVEDLMLRNPLLPGSQIGIIAPYAAQITLLTRLLTIDKNYAERFESVLGPQRAMDLANVEIKTVDGFEGREKEVIIFSTVRNNSNGHIGFLADRRRLNVGLTRAKRGLFVVGSISTLKIGKGRIYAAQAAGVEGIEAAEDLKVPSEDGKDATAVAASPATAPVKKRKRASKTSKGAEAWHNYMAFLQREQLVVRLNGDRLQRLLRGNVEEVIGLEEMYLRMQELENARLLMGV</sequence>
<evidence type="ECO:0000259" key="3">
    <source>
        <dbReference type="Pfam" id="PF13087"/>
    </source>
</evidence>
<gene>
    <name evidence="4" type="ORF">PHACADRAFT_186519</name>
</gene>
<dbReference type="InterPro" id="IPR045055">
    <property type="entry name" value="DNA2/NAM7-like"/>
</dbReference>
<feature type="domain" description="DNA2/NAM7 helicase helicase" evidence="2">
    <location>
        <begin position="317"/>
        <end position="591"/>
    </location>
</feature>
<dbReference type="InterPro" id="IPR041679">
    <property type="entry name" value="DNA2/NAM7-like_C"/>
</dbReference>
<proteinExistence type="predicted"/>
<reference evidence="4 5" key="1">
    <citation type="journal article" date="2012" name="BMC Genomics">
        <title>Comparative genomics of the white-rot fungi, Phanerochaete carnosa and P. chrysosporium, to elucidate the genetic basis of the distinct wood types they colonize.</title>
        <authorList>
            <person name="Suzuki H."/>
            <person name="MacDonald J."/>
            <person name="Syed K."/>
            <person name="Salamov A."/>
            <person name="Hori C."/>
            <person name="Aerts A."/>
            <person name="Henrissat B."/>
            <person name="Wiebenga A."/>
            <person name="vanKuyk P.A."/>
            <person name="Barry K."/>
            <person name="Lindquist E."/>
            <person name="LaButti K."/>
            <person name="Lapidus A."/>
            <person name="Lucas S."/>
            <person name="Coutinho P."/>
            <person name="Gong Y."/>
            <person name="Samejima M."/>
            <person name="Mahadevan R."/>
            <person name="Abou-Zaid M."/>
            <person name="de Vries R.P."/>
            <person name="Igarashi K."/>
            <person name="Yadav J.S."/>
            <person name="Grigoriev I.V."/>
            <person name="Master E.R."/>
        </authorList>
    </citation>
    <scope>NUCLEOTIDE SEQUENCE [LARGE SCALE GENOMIC DNA]</scope>
    <source>
        <strain evidence="4 5">HHB-10118-sp</strain>
    </source>
</reference>
<feature type="domain" description="DNA2/NAM7 helicase-like C-terminal" evidence="3">
    <location>
        <begin position="600"/>
        <end position="833"/>
    </location>
</feature>
<dbReference type="GO" id="GO:0004386">
    <property type="term" value="F:helicase activity"/>
    <property type="evidence" value="ECO:0007669"/>
    <property type="project" value="InterPro"/>
</dbReference>
<dbReference type="EMBL" id="JH930475">
    <property type="protein sequence ID" value="EKM52366.1"/>
    <property type="molecule type" value="Genomic_DNA"/>
</dbReference>
<dbReference type="InterPro" id="IPR041677">
    <property type="entry name" value="DNA2/NAM7_AAA_11"/>
</dbReference>
<dbReference type="Proteomes" id="UP000008370">
    <property type="component" value="Unassembled WGS sequence"/>
</dbReference>
<evidence type="ECO:0000313" key="5">
    <source>
        <dbReference type="Proteomes" id="UP000008370"/>
    </source>
</evidence>
<dbReference type="SUPFAM" id="SSF52540">
    <property type="entry name" value="P-loop containing nucleoside triphosphate hydrolases"/>
    <property type="match status" value="1"/>
</dbReference>
<dbReference type="InParanoid" id="K5UR85"/>
<evidence type="ECO:0000313" key="4">
    <source>
        <dbReference type="EMBL" id="EKM52366.1"/>
    </source>
</evidence>
<name>K5UR85_PHACS</name>
<dbReference type="CDD" id="cd18808">
    <property type="entry name" value="SF1_C_Upf1"/>
    <property type="match status" value="1"/>
</dbReference>
<dbReference type="HOGENOM" id="CLU_001666_8_3_1"/>
<dbReference type="RefSeq" id="XP_007398713.1">
    <property type="nucleotide sequence ID" value="XM_007398651.1"/>
</dbReference>
<evidence type="ECO:0000259" key="2">
    <source>
        <dbReference type="Pfam" id="PF13086"/>
    </source>
</evidence>
<evidence type="ECO:0000256" key="1">
    <source>
        <dbReference type="SAM" id="MobiDB-lite"/>
    </source>
</evidence>